<dbReference type="AlphaFoldDB" id="A0A2U2XCX1"/>
<keyword evidence="1 3" id="KW-0732">Signal</keyword>
<feature type="domain" description="LTD" evidence="4">
    <location>
        <begin position="310"/>
        <end position="430"/>
    </location>
</feature>
<dbReference type="Gene3D" id="2.60.40.1260">
    <property type="entry name" value="Lamin Tail domain"/>
    <property type="match status" value="1"/>
</dbReference>
<dbReference type="PROSITE" id="PS51841">
    <property type="entry name" value="LTD"/>
    <property type="match status" value="2"/>
</dbReference>
<dbReference type="Proteomes" id="UP000245370">
    <property type="component" value="Unassembled WGS sequence"/>
</dbReference>
<dbReference type="InterPro" id="IPR001322">
    <property type="entry name" value="Lamin_tail_dom"/>
</dbReference>
<evidence type="ECO:0000256" key="3">
    <source>
        <dbReference type="SAM" id="SignalP"/>
    </source>
</evidence>
<feature type="signal peptide" evidence="3">
    <location>
        <begin position="1"/>
        <end position="18"/>
    </location>
</feature>
<evidence type="ECO:0000256" key="1">
    <source>
        <dbReference type="ARBA" id="ARBA00022729"/>
    </source>
</evidence>
<evidence type="ECO:0000256" key="2">
    <source>
        <dbReference type="SAM" id="MobiDB-lite"/>
    </source>
</evidence>
<dbReference type="Gene3D" id="2.60.40.4070">
    <property type="match status" value="1"/>
</dbReference>
<comment type="caution">
    <text evidence="5">The sequence shown here is derived from an EMBL/GenBank/DDBJ whole genome shotgun (WGS) entry which is preliminary data.</text>
</comment>
<feature type="compositionally biased region" description="Polar residues" evidence="2">
    <location>
        <begin position="742"/>
        <end position="764"/>
    </location>
</feature>
<dbReference type="RefSeq" id="WP_109359306.1">
    <property type="nucleotide sequence ID" value="NZ_QFRJ01000005.1"/>
</dbReference>
<evidence type="ECO:0000313" key="6">
    <source>
        <dbReference type="Proteomes" id="UP000245370"/>
    </source>
</evidence>
<dbReference type="InterPro" id="IPR036415">
    <property type="entry name" value="Lamin_tail_dom_sf"/>
</dbReference>
<keyword evidence="6" id="KW-1185">Reference proteome</keyword>
<dbReference type="InterPro" id="IPR032812">
    <property type="entry name" value="SbsA_Ig"/>
</dbReference>
<accession>A0A2U2XCX1</accession>
<protein>
    <recommendedName>
        <fullName evidence="4">LTD domain-containing protein</fullName>
    </recommendedName>
</protein>
<feature type="chain" id="PRO_5015427932" description="LTD domain-containing protein" evidence="3">
    <location>
        <begin position="19"/>
        <end position="859"/>
    </location>
</feature>
<dbReference type="Gene3D" id="2.60.40.1220">
    <property type="match status" value="1"/>
</dbReference>
<organism evidence="5 6">
    <name type="scientific">Brumimicrobium oceani</name>
    <dbReference type="NCBI Taxonomy" id="2100725"/>
    <lineage>
        <taxon>Bacteria</taxon>
        <taxon>Pseudomonadati</taxon>
        <taxon>Bacteroidota</taxon>
        <taxon>Flavobacteriia</taxon>
        <taxon>Flavobacteriales</taxon>
        <taxon>Crocinitomicaceae</taxon>
        <taxon>Brumimicrobium</taxon>
    </lineage>
</organism>
<reference evidence="5 6" key="2">
    <citation type="submission" date="2018-05" db="EMBL/GenBank/DDBJ databases">
        <authorList>
            <person name="Lanie J.A."/>
            <person name="Ng W.-L."/>
            <person name="Kazmierczak K.M."/>
            <person name="Andrzejewski T.M."/>
            <person name="Davidsen T.M."/>
            <person name="Wayne K.J."/>
            <person name="Tettelin H."/>
            <person name="Glass J.I."/>
            <person name="Rusch D."/>
            <person name="Podicherti R."/>
            <person name="Tsui H.-C.T."/>
            <person name="Winkler M.E."/>
        </authorList>
    </citation>
    <scope>NUCLEOTIDE SEQUENCE [LARGE SCALE GENOMIC DNA]</scope>
    <source>
        <strain evidence="5 6">C305</strain>
    </source>
</reference>
<proteinExistence type="predicted"/>
<evidence type="ECO:0000259" key="4">
    <source>
        <dbReference type="PROSITE" id="PS51841"/>
    </source>
</evidence>
<sequence>MKHLLLLFCSLFISNVWSQMMDSFDDGDFTSNPTWVGTGADFIVNSNNELQLDAAAAGESYLSTPHNLTQLEDREWRVKINYGFSPSINNGGETYLTATNADLSTSPDGIFMKIGENGSADPIYLIERVGGTETVILTSTPAIVSASFEISVKIKYLANGDWELYTDLSGGIGYQLDATANYSANVLGQHIGVWTKYTSSNTSKFKFDDFYAGIIQVDNIPPSITSVSPISSTELELLFDEGMDQATGETLSNYSVDNGVGNPVSVQQSSANTALFTLTFSTSFNIGDVYILTANNAEDLAGNPMASQSETFQYVVAQTPVFGDIIINEFLADESPVVGMPEVEYVELYNRSSKFFHLEDWKLSDNNSAGTIQDVWLLPGEYLILVPTGGVADYPQGVGVTSWASLNNSGDDIELASENGIVVDKISYTDEWYNDENKEDGGWSIERINPDLACSSADNWRASNDPTGGTPGFQNSVYSSAPDTQAPIVIGFETELPNRLILKFSEGMDSLSLENAVFSSLPNLTINSRIITEKYPTEVTFEFVESLIPGELYSYELQDFSDCSGNTNSYDGSFVLPQNSEKGDLIINEILFNPLTGGADFVEIYNNSEKFIDLLNWELGNHKEGEVANQKQITQSYVLGPNDYVVLTSDSNFQLMSYPFAIPGKFLEMPSLPSYNSDSSTVYLLFNDTVMDKVSYSDEWHFSLLNDDKGVSIERFSADEPSNSSSNWHSASETVGFATPGRINSQDMKPNQEEGTLSLSSKSFSPDGDGFEDVLLLTYEVSSPDLLGDLIIYDDKGRVIKTLLKRELLGGTGTVKWEGTREDGTKAAIGPYIIMFDVFDVNSSKTQTVRKVVTLAGRL</sequence>
<dbReference type="SUPFAM" id="SSF74853">
    <property type="entry name" value="Lamin A/C globular tail domain"/>
    <property type="match status" value="2"/>
</dbReference>
<gene>
    <name evidence="5" type="ORF">DIT68_08145</name>
</gene>
<dbReference type="Pfam" id="PF13205">
    <property type="entry name" value="Big_5"/>
    <property type="match status" value="1"/>
</dbReference>
<reference evidence="5 6" key="1">
    <citation type="submission" date="2018-05" db="EMBL/GenBank/DDBJ databases">
        <title>Brumimicrobium oceani sp. nov., isolated from coastal sediment.</title>
        <authorList>
            <person name="Kou Y."/>
        </authorList>
    </citation>
    <scope>NUCLEOTIDE SEQUENCE [LARGE SCALE GENOMIC DNA]</scope>
    <source>
        <strain evidence="5 6">C305</strain>
    </source>
</reference>
<dbReference type="OrthoDB" id="9758406at2"/>
<name>A0A2U2XCX1_9FLAO</name>
<feature type="region of interest" description="Disordered" evidence="2">
    <location>
        <begin position="739"/>
        <end position="764"/>
    </location>
</feature>
<dbReference type="Pfam" id="PF00932">
    <property type="entry name" value="LTD"/>
    <property type="match status" value="2"/>
</dbReference>
<dbReference type="EMBL" id="QFRJ01000005">
    <property type="protein sequence ID" value="PWH85600.1"/>
    <property type="molecule type" value="Genomic_DNA"/>
</dbReference>
<evidence type="ECO:0000313" key="5">
    <source>
        <dbReference type="EMBL" id="PWH85600.1"/>
    </source>
</evidence>
<feature type="domain" description="LTD" evidence="4">
    <location>
        <begin position="573"/>
        <end position="698"/>
    </location>
</feature>
<dbReference type="InterPro" id="IPR014755">
    <property type="entry name" value="Cu-Rt/internalin_Ig-like"/>
</dbReference>